<organism evidence="1 2">
    <name type="scientific">Dendrothele bispora (strain CBS 962.96)</name>
    <dbReference type="NCBI Taxonomy" id="1314807"/>
    <lineage>
        <taxon>Eukaryota</taxon>
        <taxon>Fungi</taxon>
        <taxon>Dikarya</taxon>
        <taxon>Basidiomycota</taxon>
        <taxon>Agaricomycotina</taxon>
        <taxon>Agaricomycetes</taxon>
        <taxon>Agaricomycetidae</taxon>
        <taxon>Agaricales</taxon>
        <taxon>Agaricales incertae sedis</taxon>
        <taxon>Dendrothele</taxon>
    </lineage>
</organism>
<gene>
    <name evidence="1" type="ORF">K435DRAFT_601462</name>
</gene>
<feature type="non-terminal residue" evidence="1">
    <location>
        <position position="74"/>
    </location>
</feature>
<keyword evidence="2" id="KW-1185">Reference proteome</keyword>
<sequence>GPGLPRRDREATVARHARLMLILFKPWVTISDLKREDESWEEAYRSFLNDCGPRIQRIIDNMQLLHECRDSRDD</sequence>
<reference evidence="1 2" key="1">
    <citation type="journal article" date="2019" name="Nat. Ecol. Evol.">
        <title>Megaphylogeny resolves global patterns of mushroom evolution.</title>
        <authorList>
            <person name="Varga T."/>
            <person name="Krizsan K."/>
            <person name="Foldi C."/>
            <person name="Dima B."/>
            <person name="Sanchez-Garcia M."/>
            <person name="Sanchez-Ramirez S."/>
            <person name="Szollosi G.J."/>
            <person name="Szarkandi J.G."/>
            <person name="Papp V."/>
            <person name="Albert L."/>
            <person name="Andreopoulos W."/>
            <person name="Angelini C."/>
            <person name="Antonin V."/>
            <person name="Barry K.W."/>
            <person name="Bougher N.L."/>
            <person name="Buchanan P."/>
            <person name="Buyck B."/>
            <person name="Bense V."/>
            <person name="Catcheside P."/>
            <person name="Chovatia M."/>
            <person name="Cooper J."/>
            <person name="Damon W."/>
            <person name="Desjardin D."/>
            <person name="Finy P."/>
            <person name="Geml J."/>
            <person name="Haridas S."/>
            <person name="Hughes K."/>
            <person name="Justo A."/>
            <person name="Karasinski D."/>
            <person name="Kautmanova I."/>
            <person name="Kiss B."/>
            <person name="Kocsube S."/>
            <person name="Kotiranta H."/>
            <person name="LaButti K.M."/>
            <person name="Lechner B.E."/>
            <person name="Liimatainen K."/>
            <person name="Lipzen A."/>
            <person name="Lukacs Z."/>
            <person name="Mihaltcheva S."/>
            <person name="Morgado L.N."/>
            <person name="Niskanen T."/>
            <person name="Noordeloos M.E."/>
            <person name="Ohm R.A."/>
            <person name="Ortiz-Santana B."/>
            <person name="Ovrebo C."/>
            <person name="Racz N."/>
            <person name="Riley R."/>
            <person name="Savchenko A."/>
            <person name="Shiryaev A."/>
            <person name="Soop K."/>
            <person name="Spirin V."/>
            <person name="Szebenyi C."/>
            <person name="Tomsovsky M."/>
            <person name="Tulloss R.E."/>
            <person name="Uehling J."/>
            <person name="Grigoriev I.V."/>
            <person name="Vagvolgyi C."/>
            <person name="Papp T."/>
            <person name="Martin F.M."/>
            <person name="Miettinen O."/>
            <person name="Hibbett D.S."/>
            <person name="Nagy L.G."/>
        </authorList>
    </citation>
    <scope>NUCLEOTIDE SEQUENCE [LARGE SCALE GENOMIC DNA]</scope>
    <source>
        <strain evidence="1 2">CBS 962.96</strain>
    </source>
</reference>
<dbReference type="Proteomes" id="UP000297245">
    <property type="component" value="Unassembled WGS sequence"/>
</dbReference>
<accession>A0A4S8KXN3</accession>
<evidence type="ECO:0000313" key="2">
    <source>
        <dbReference type="Proteomes" id="UP000297245"/>
    </source>
</evidence>
<feature type="non-terminal residue" evidence="1">
    <location>
        <position position="1"/>
    </location>
</feature>
<dbReference type="EMBL" id="ML179872">
    <property type="protein sequence ID" value="THU80764.1"/>
    <property type="molecule type" value="Genomic_DNA"/>
</dbReference>
<proteinExistence type="predicted"/>
<dbReference type="OrthoDB" id="3050185at2759"/>
<protein>
    <submittedName>
        <fullName evidence="1">Uncharacterized protein</fullName>
    </submittedName>
</protein>
<dbReference type="AlphaFoldDB" id="A0A4S8KXN3"/>
<evidence type="ECO:0000313" key="1">
    <source>
        <dbReference type="EMBL" id="THU80764.1"/>
    </source>
</evidence>
<name>A0A4S8KXN3_DENBC</name>